<proteinExistence type="predicted"/>
<feature type="compositionally biased region" description="Basic and acidic residues" evidence="1">
    <location>
        <begin position="87"/>
        <end position="97"/>
    </location>
</feature>
<name>A0A543DZI5_9PSEU</name>
<accession>A0A543DZI5</accession>
<dbReference type="AlphaFoldDB" id="A0A543DZI5"/>
<evidence type="ECO:0000256" key="2">
    <source>
        <dbReference type="SAM" id="Phobius"/>
    </source>
</evidence>
<keyword evidence="2" id="KW-1133">Transmembrane helix</keyword>
<keyword evidence="4" id="KW-1185">Reference proteome</keyword>
<evidence type="ECO:0000313" key="4">
    <source>
        <dbReference type="Proteomes" id="UP000315677"/>
    </source>
</evidence>
<dbReference type="Proteomes" id="UP000315677">
    <property type="component" value="Unassembled WGS sequence"/>
</dbReference>
<organism evidence="3 4">
    <name type="scientific">Pseudonocardia kunmingensis</name>
    <dbReference type="NCBI Taxonomy" id="630975"/>
    <lineage>
        <taxon>Bacteria</taxon>
        <taxon>Bacillati</taxon>
        <taxon>Actinomycetota</taxon>
        <taxon>Actinomycetes</taxon>
        <taxon>Pseudonocardiales</taxon>
        <taxon>Pseudonocardiaceae</taxon>
        <taxon>Pseudonocardia</taxon>
    </lineage>
</organism>
<gene>
    <name evidence="3" type="ORF">FB558_1512</name>
</gene>
<dbReference type="EMBL" id="VFPA01000001">
    <property type="protein sequence ID" value="TQM14738.1"/>
    <property type="molecule type" value="Genomic_DNA"/>
</dbReference>
<evidence type="ECO:0000313" key="3">
    <source>
        <dbReference type="EMBL" id="TQM14738.1"/>
    </source>
</evidence>
<keyword evidence="2" id="KW-0472">Membrane</keyword>
<feature type="region of interest" description="Disordered" evidence="1">
    <location>
        <begin position="70"/>
        <end position="97"/>
    </location>
</feature>
<protein>
    <submittedName>
        <fullName evidence="3">Uncharacterized protein</fullName>
    </submittedName>
</protein>
<keyword evidence="2" id="KW-0812">Transmembrane</keyword>
<reference evidence="3 4" key="1">
    <citation type="submission" date="2019-06" db="EMBL/GenBank/DDBJ databases">
        <title>Sequencing the genomes of 1000 actinobacteria strains.</title>
        <authorList>
            <person name="Klenk H.-P."/>
        </authorList>
    </citation>
    <scope>NUCLEOTIDE SEQUENCE [LARGE SCALE GENOMIC DNA]</scope>
    <source>
        <strain evidence="3 4">DSM 45301</strain>
    </source>
</reference>
<comment type="caution">
    <text evidence="3">The sequence shown here is derived from an EMBL/GenBank/DDBJ whole genome shotgun (WGS) entry which is preliminary data.</text>
</comment>
<feature type="transmembrane region" description="Helical" evidence="2">
    <location>
        <begin position="20"/>
        <end position="40"/>
    </location>
</feature>
<evidence type="ECO:0000256" key="1">
    <source>
        <dbReference type="SAM" id="MobiDB-lite"/>
    </source>
</evidence>
<sequence length="97" mass="10792">MKCPQGRRLSFRHVSVWETILFFVVPSVALYLGIVLLVVAPRMARRPRYRVGQPWPHAPIWWTANPQGAQLPAADHHPTAVTGARAGTERGGARGSW</sequence>